<evidence type="ECO:0000313" key="8">
    <source>
        <dbReference type="Proteomes" id="UP000725649"/>
    </source>
</evidence>
<reference evidence="7" key="1">
    <citation type="submission" date="2019-04" db="EMBL/GenBank/DDBJ databases">
        <title>Evolution of Biomass-Degrading Anaerobic Consortia Revealed by Metagenomics.</title>
        <authorList>
            <person name="Peng X."/>
        </authorList>
    </citation>
    <scope>NUCLEOTIDE SEQUENCE</scope>
    <source>
        <strain evidence="7">SIG66</strain>
    </source>
</reference>
<dbReference type="Pfam" id="PF01565">
    <property type="entry name" value="FAD_binding_4"/>
    <property type="match status" value="2"/>
</dbReference>
<dbReference type="InterPro" id="IPR016169">
    <property type="entry name" value="FAD-bd_PCMH_sub2"/>
</dbReference>
<keyword evidence="5" id="KW-0560">Oxidoreductase</keyword>
<dbReference type="AlphaFoldDB" id="A0A928DPL7"/>
<dbReference type="InterPro" id="IPR006094">
    <property type="entry name" value="Oxid_FAD_bind_N"/>
</dbReference>
<dbReference type="EMBL" id="SUVG01000003">
    <property type="protein sequence ID" value="MBE6421111.1"/>
    <property type="molecule type" value="Genomic_DNA"/>
</dbReference>
<comment type="caution">
    <text evidence="7">The sequence shown here is derived from an EMBL/GenBank/DDBJ whole genome shotgun (WGS) entry which is preliminary data.</text>
</comment>
<dbReference type="InterPro" id="IPR016166">
    <property type="entry name" value="FAD-bd_PCMH"/>
</dbReference>
<dbReference type="Gene3D" id="1.10.45.10">
    <property type="entry name" value="Vanillyl-alcohol Oxidase, Chain A, domain 4"/>
    <property type="match status" value="1"/>
</dbReference>
<comment type="cofactor">
    <cofactor evidence="1">
        <name>FAD</name>
        <dbReference type="ChEBI" id="CHEBI:57692"/>
    </cofactor>
</comment>
<dbReference type="FunFam" id="3.30.70.2740:FF:000001">
    <property type="entry name" value="D-lactate dehydrogenase mitochondrial"/>
    <property type="match status" value="1"/>
</dbReference>
<protein>
    <submittedName>
        <fullName evidence="7">FAD-binding protein</fullName>
    </submittedName>
</protein>
<feature type="domain" description="FAD-binding PCMH-type" evidence="6">
    <location>
        <begin position="451"/>
        <end position="623"/>
    </location>
</feature>
<evidence type="ECO:0000256" key="1">
    <source>
        <dbReference type="ARBA" id="ARBA00001974"/>
    </source>
</evidence>
<evidence type="ECO:0000313" key="7">
    <source>
        <dbReference type="EMBL" id="MBE6421111.1"/>
    </source>
</evidence>
<dbReference type="Pfam" id="PF02913">
    <property type="entry name" value="FAD-oxidase_C"/>
    <property type="match status" value="1"/>
</dbReference>
<dbReference type="PROSITE" id="PS51387">
    <property type="entry name" value="FAD_PCMH"/>
    <property type="match status" value="2"/>
</dbReference>
<evidence type="ECO:0000256" key="3">
    <source>
        <dbReference type="ARBA" id="ARBA00022630"/>
    </source>
</evidence>
<dbReference type="PANTHER" id="PTHR42934">
    <property type="entry name" value="GLYCOLATE OXIDASE SUBUNIT GLCD"/>
    <property type="match status" value="1"/>
</dbReference>
<dbReference type="InterPro" id="IPR016164">
    <property type="entry name" value="FAD-linked_Oxase-like_C"/>
</dbReference>
<proteinExistence type="inferred from homology"/>
<dbReference type="InterPro" id="IPR036318">
    <property type="entry name" value="FAD-bd_PCMH-like_sf"/>
</dbReference>
<gene>
    <name evidence="7" type="ORF">E7027_03115</name>
</gene>
<evidence type="ECO:0000256" key="4">
    <source>
        <dbReference type="ARBA" id="ARBA00022827"/>
    </source>
</evidence>
<comment type="similarity">
    <text evidence="2">Belongs to the FAD-binding oxidoreductase/transferase type 4 family.</text>
</comment>
<organism evidence="7 8">
    <name type="scientific">Candidatus Avelusimicrobium gallicola</name>
    <dbReference type="NCBI Taxonomy" id="2562704"/>
    <lineage>
        <taxon>Bacteria</taxon>
        <taxon>Pseudomonadati</taxon>
        <taxon>Elusimicrobiota</taxon>
        <taxon>Elusimicrobia</taxon>
        <taxon>Elusimicrobiales</taxon>
        <taxon>Elusimicrobiaceae</taxon>
        <taxon>Candidatus Avelusimicrobium</taxon>
    </lineage>
</organism>
<keyword evidence="3" id="KW-0285">Flavoprotein</keyword>
<dbReference type="SUPFAM" id="SSF55103">
    <property type="entry name" value="FAD-linked oxidases, C-terminal domain"/>
    <property type="match status" value="1"/>
</dbReference>
<dbReference type="InterPro" id="IPR016171">
    <property type="entry name" value="Vanillyl_alc_oxidase_C-sub2"/>
</dbReference>
<dbReference type="GO" id="GO:0016491">
    <property type="term" value="F:oxidoreductase activity"/>
    <property type="evidence" value="ECO:0007669"/>
    <property type="project" value="UniProtKB-KW"/>
</dbReference>
<name>A0A928DPL7_9BACT</name>
<evidence type="ECO:0000256" key="2">
    <source>
        <dbReference type="ARBA" id="ARBA00008000"/>
    </source>
</evidence>
<dbReference type="InterPro" id="IPR004113">
    <property type="entry name" value="FAD-bd_oxidored_4_C"/>
</dbReference>
<dbReference type="InterPro" id="IPR051914">
    <property type="entry name" value="FAD-linked_OxidoTrans_Type4"/>
</dbReference>
<sequence length="664" mass="72483">MKIPPHALEALKKIAGKENVLTDEASLLLHAYDCSLSRTRPDGLILVQRAEIIPNLLRTLYQHKIPFVPRAAATNHAGGCSTLHGGVILNLCALNKILQINTQEGFAIVEPGVITGDLQRELEKLGFFYAPDPASERVCTLGGNLAQNASGARCMKYGGTLDHVLEAEVVLPGGETVHLSRENGGPDFLGLLAGSEGTLGLITRLKVKILPASAYIKTFLATFTSLESSVQTVTDLTARGIIPRCVEALDKTTIHAVEDFSKAGYPKEADALLILELDGNPFQIETQEKILEEICRQNGATQFITAKTDEERQRLWAGRRAAYAAMARLAPNVAVGDGTVPRSELPAALKKVRQILQEHQLSASLLFHAGDGNFHPQIIFDERNKLQTKQVAHALKQILQTCVDFGGTVSGEHGVGVEKRAVMSYQYEEPTLTLMARIKQAIDPEKLSNPLKIIPFGYTEKSREQTELTAEVKHLADKIRKRREGRLPSSIVGANTRLQTQAHNLVSAKTLDKILEIDTRNYTVTAQAGVKLSELKKALQDRQVHAKLPSGEGTLGGLFSSGCFPVFYSQAIGLEAILPDGSFARYGGKLMKNAAGYNLTRLFAGAQGTLGLVTQITFKVYATPQEIPQEKPFVLAKSNLLWKKLKHQLDPEDLFPALQEEPHA</sequence>
<evidence type="ECO:0000259" key="6">
    <source>
        <dbReference type="PROSITE" id="PS51387"/>
    </source>
</evidence>
<dbReference type="PANTHER" id="PTHR42934:SF1">
    <property type="entry name" value="GLYCOLATE OXIDASE SUBUNIT GLCD"/>
    <property type="match status" value="1"/>
</dbReference>
<dbReference type="GO" id="GO:0071949">
    <property type="term" value="F:FAD binding"/>
    <property type="evidence" value="ECO:0007669"/>
    <property type="project" value="InterPro"/>
</dbReference>
<evidence type="ECO:0000256" key="5">
    <source>
        <dbReference type="ARBA" id="ARBA00023002"/>
    </source>
</evidence>
<feature type="domain" description="FAD-binding PCMH-type" evidence="6">
    <location>
        <begin position="37"/>
        <end position="212"/>
    </location>
</feature>
<dbReference type="Proteomes" id="UP000725649">
    <property type="component" value="Unassembled WGS sequence"/>
</dbReference>
<dbReference type="SUPFAM" id="SSF56176">
    <property type="entry name" value="FAD-binding/transporter-associated domain-like"/>
    <property type="match status" value="2"/>
</dbReference>
<dbReference type="Gene3D" id="3.30.70.2740">
    <property type="match status" value="1"/>
</dbReference>
<dbReference type="Gene3D" id="3.30.465.10">
    <property type="match status" value="2"/>
</dbReference>
<keyword evidence="4" id="KW-0274">FAD</keyword>
<accession>A0A928DPL7</accession>